<evidence type="ECO:0000313" key="4">
    <source>
        <dbReference type="Proteomes" id="UP001161325"/>
    </source>
</evidence>
<feature type="signal peptide" evidence="2">
    <location>
        <begin position="1"/>
        <end position="26"/>
    </location>
</feature>
<feature type="compositionally biased region" description="Gly residues" evidence="1">
    <location>
        <begin position="379"/>
        <end position="392"/>
    </location>
</feature>
<dbReference type="Proteomes" id="UP001161325">
    <property type="component" value="Unassembled WGS sequence"/>
</dbReference>
<keyword evidence="2" id="KW-0732">Signal</keyword>
<organism evidence="3 4">
    <name type="scientific">Roseisolibacter agri</name>
    <dbReference type="NCBI Taxonomy" id="2014610"/>
    <lineage>
        <taxon>Bacteria</taxon>
        <taxon>Pseudomonadati</taxon>
        <taxon>Gemmatimonadota</taxon>
        <taxon>Gemmatimonadia</taxon>
        <taxon>Gemmatimonadales</taxon>
        <taxon>Gemmatimonadaceae</taxon>
        <taxon>Roseisolibacter</taxon>
    </lineage>
</organism>
<evidence type="ECO:0000256" key="2">
    <source>
        <dbReference type="SAM" id="SignalP"/>
    </source>
</evidence>
<proteinExistence type="predicted"/>
<evidence type="ECO:0000256" key="1">
    <source>
        <dbReference type="SAM" id="MobiDB-lite"/>
    </source>
</evidence>
<accession>A0AA37VF47</accession>
<protein>
    <submittedName>
        <fullName evidence="3">Uncharacterized protein</fullName>
    </submittedName>
</protein>
<reference evidence="3" key="1">
    <citation type="submission" date="2022-08" db="EMBL/GenBank/DDBJ databases">
        <title>Draft genome sequencing of Roseisolibacter agri AW1220.</title>
        <authorList>
            <person name="Tobiishi Y."/>
            <person name="Tonouchi A."/>
        </authorList>
    </citation>
    <scope>NUCLEOTIDE SEQUENCE</scope>
    <source>
        <strain evidence="3">AW1220</strain>
    </source>
</reference>
<feature type="compositionally biased region" description="Low complexity" evidence="1">
    <location>
        <begin position="362"/>
        <end position="378"/>
    </location>
</feature>
<feature type="region of interest" description="Disordered" evidence="1">
    <location>
        <begin position="345"/>
        <end position="413"/>
    </location>
</feature>
<name>A0AA37VF47_9BACT</name>
<feature type="chain" id="PRO_5041257600" evidence="2">
    <location>
        <begin position="27"/>
        <end position="413"/>
    </location>
</feature>
<dbReference type="AlphaFoldDB" id="A0AA37VF47"/>
<dbReference type="EMBL" id="BRXS01000004">
    <property type="protein sequence ID" value="GLC26264.1"/>
    <property type="molecule type" value="Genomic_DNA"/>
</dbReference>
<sequence>MRMATPFRHVLGAAALVLAGAGVANAQATGADPRWRAWLGCWSPVDASGVVPMNAPLNCVVPATGGTGVEVLTVADGKVASRDRLDATAARQPRQIDGCDGWEQAQWSADGRRLHLRSAATCAGGVTRASSGILAFAPDGDWLEVRSASVGTGAGVRVTRFRPAPASSALPADVAAALSASRRDEEVRLALGAPITTEEVADAVRLSDAPVVEAWLAARGQGFALDARRLARLADRGVPERVIDVMVALSYPKVFALNPATGDQERRTLASSDARLPGQTVGPSVWLYGSPFGYGAYGWNAYNNGYYRNGYYGGYYGNGFYGSGWFPGSVPVVVVVRDPNAAPTERARAVNGRGYTRGGSSGSATPGATPRATTRSGSSSGGSSGSSGGSQSSGGSSSGSSSSGSGRTAKPRP</sequence>
<feature type="compositionally biased region" description="Low complexity" evidence="1">
    <location>
        <begin position="393"/>
        <end position="406"/>
    </location>
</feature>
<evidence type="ECO:0000313" key="3">
    <source>
        <dbReference type="EMBL" id="GLC26264.1"/>
    </source>
</evidence>
<comment type="caution">
    <text evidence="3">The sequence shown here is derived from an EMBL/GenBank/DDBJ whole genome shotgun (WGS) entry which is preliminary data.</text>
</comment>
<gene>
    <name evidence="3" type="ORF">rosag_27770</name>
</gene>
<keyword evidence="4" id="KW-1185">Reference proteome</keyword>